<reference evidence="1 2" key="1">
    <citation type="journal article" date="2021" name="Hortic Res">
        <title>Chromosome-scale assembly of the Dendrobium chrysotoxum genome enhances the understanding of orchid evolution.</title>
        <authorList>
            <person name="Zhang Y."/>
            <person name="Zhang G.Q."/>
            <person name="Zhang D."/>
            <person name="Liu X.D."/>
            <person name="Xu X.Y."/>
            <person name="Sun W.H."/>
            <person name="Yu X."/>
            <person name="Zhu X."/>
            <person name="Wang Z.W."/>
            <person name="Zhao X."/>
            <person name="Zhong W.Y."/>
            <person name="Chen H."/>
            <person name="Yin W.L."/>
            <person name="Huang T."/>
            <person name="Niu S.C."/>
            <person name="Liu Z.J."/>
        </authorList>
    </citation>
    <scope>NUCLEOTIDE SEQUENCE [LARGE SCALE GENOMIC DNA]</scope>
    <source>
        <strain evidence="1">Lindl</strain>
    </source>
</reference>
<dbReference type="EMBL" id="JAGFBR010000018">
    <property type="protein sequence ID" value="KAH0449406.1"/>
    <property type="molecule type" value="Genomic_DNA"/>
</dbReference>
<sequence>MMLNLSPDVDTLQYEVSYLRKYVDEEYLFKVGLSTMVGRSHIHMLRKSPNIPKATIHTAKGECKRKYDGKMERQLAEYRVELEPRDHIYDVEVKALELECMEEGFI</sequence>
<protein>
    <submittedName>
        <fullName evidence="1">Uncharacterized protein</fullName>
    </submittedName>
</protein>
<comment type="caution">
    <text evidence="1">The sequence shown here is derived from an EMBL/GenBank/DDBJ whole genome shotgun (WGS) entry which is preliminary data.</text>
</comment>
<keyword evidence="2" id="KW-1185">Reference proteome</keyword>
<organism evidence="1 2">
    <name type="scientific">Dendrobium chrysotoxum</name>
    <name type="common">Orchid</name>
    <dbReference type="NCBI Taxonomy" id="161865"/>
    <lineage>
        <taxon>Eukaryota</taxon>
        <taxon>Viridiplantae</taxon>
        <taxon>Streptophyta</taxon>
        <taxon>Embryophyta</taxon>
        <taxon>Tracheophyta</taxon>
        <taxon>Spermatophyta</taxon>
        <taxon>Magnoliopsida</taxon>
        <taxon>Liliopsida</taxon>
        <taxon>Asparagales</taxon>
        <taxon>Orchidaceae</taxon>
        <taxon>Epidendroideae</taxon>
        <taxon>Malaxideae</taxon>
        <taxon>Dendrobiinae</taxon>
        <taxon>Dendrobium</taxon>
    </lineage>
</organism>
<proteinExistence type="predicted"/>
<gene>
    <name evidence="1" type="ORF">IEQ34_020098</name>
</gene>
<dbReference type="Proteomes" id="UP000775213">
    <property type="component" value="Unassembled WGS sequence"/>
</dbReference>
<accession>A0AAV7G021</accession>
<evidence type="ECO:0000313" key="2">
    <source>
        <dbReference type="Proteomes" id="UP000775213"/>
    </source>
</evidence>
<evidence type="ECO:0000313" key="1">
    <source>
        <dbReference type="EMBL" id="KAH0449406.1"/>
    </source>
</evidence>
<name>A0AAV7G021_DENCH</name>
<dbReference type="AlphaFoldDB" id="A0AAV7G021"/>